<feature type="compositionally biased region" description="Basic and acidic residues" evidence="1">
    <location>
        <begin position="317"/>
        <end position="345"/>
    </location>
</feature>
<sequence length="373" mass="42663">MVESDKETGKVNHKSERGLEAGLTLRRDPISLSPHRRRQLPRIPFSSEFEEGDRVESLPRTVLKATHRTGIAVPEDVRLFGLSALNHQETDEAYAYAWQTEMQVWMPGIFPDEIEWKFIAWPGRKGPMFYVNFPKNSIVKRWEYDNFTGLRKRLNAVGVQKGFARMQRAYCFSNDAVIEKAVCVLSGGVFKLLVPYKVDHENDLKQLEADGGLVPPLYTPDDDEDPEEKYEIAKQENIDVYKKEADELCAAREKEIEDDWQDMVEKTQFLKPPTDLPPINMETEVNKERYAKMRAEQLEEERQAIELARAKAAAYAKMKEEEAEKKREEERKRAEERAAKKKEAEVQAAEAAAAEAEGGEEGEEAAEAPEGEP</sequence>
<gene>
    <name evidence="2" type="ORF">Cvel_22956</name>
</gene>
<proteinExistence type="predicted"/>
<name>A0A0G4GQT1_9ALVE</name>
<evidence type="ECO:0000313" key="2">
    <source>
        <dbReference type="EMBL" id="CEM32799.1"/>
    </source>
</evidence>
<dbReference type="AlphaFoldDB" id="A0A0G4GQT1"/>
<feature type="region of interest" description="Disordered" evidence="1">
    <location>
        <begin position="1"/>
        <end position="30"/>
    </location>
</feature>
<feature type="region of interest" description="Disordered" evidence="1">
    <location>
        <begin position="313"/>
        <end position="373"/>
    </location>
</feature>
<feature type="compositionally biased region" description="Acidic residues" evidence="1">
    <location>
        <begin position="357"/>
        <end position="373"/>
    </location>
</feature>
<evidence type="ECO:0000256" key="1">
    <source>
        <dbReference type="SAM" id="MobiDB-lite"/>
    </source>
</evidence>
<accession>A0A0G4GQT1</accession>
<feature type="compositionally biased region" description="Basic and acidic residues" evidence="1">
    <location>
        <begin position="1"/>
        <end position="29"/>
    </location>
</feature>
<dbReference type="EMBL" id="CDMZ01001450">
    <property type="protein sequence ID" value="CEM32799.1"/>
    <property type="molecule type" value="Genomic_DNA"/>
</dbReference>
<protein>
    <submittedName>
        <fullName evidence="2">Uncharacterized protein</fullName>
    </submittedName>
</protein>
<reference evidence="2" key="1">
    <citation type="submission" date="2014-11" db="EMBL/GenBank/DDBJ databases">
        <authorList>
            <person name="Otto D Thomas"/>
            <person name="Naeem Raeece"/>
        </authorList>
    </citation>
    <scope>NUCLEOTIDE SEQUENCE</scope>
</reference>
<dbReference type="VEuPathDB" id="CryptoDB:Cvel_22956"/>
<organism evidence="2">
    <name type="scientific">Chromera velia CCMP2878</name>
    <dbReference type="NCBI Taxonomy" id="1169474"/>
    <lineage>
        <taxon>Eukaryota</taxon>
        <taxon>Sar</taxon>
        <taxon>Alveolata</taxon>
        <taxon>Colpodellida</taxon>
        <taxon>Chromeraceae</taxon>
        <taxon>Chromera</taxon>
    </lineage>
</organism>
<feature type="compositionally biased region" description="Low complexity" evidence="1">
    <location>
        <begin position="346"/>
        <end position="356"/>
    </location>
</feature>